<organism evidence="1 2">
    <name type="scientific">Roseateles albus</name>
    <dbReference type="NCBI Taxonomy" id="2987525"/>
    <lineage>
        <taxon>Bacteria</taxon>
        <taxon>Pseudomonadati</taxon>
        <taxon>Pseudomonadota</taxon>
        <taxon>Betaproteobacteria</taxon>
        <taxon>Burkholderiales</taxon>
        <taxon>Sphaerotilaceae</taxon>
        <taxon>Roseateles</taxon>
    </lineage>
</organism>
<gene>
    <name evidence="1" type="ORF">PRZ03_11005</name>
</gene>
<dbReference type="Proteomes" id="UP001221189">
    <property type="component" value="Unassembled WGS sequence"/>
</dbReference>
<keyword evidence="2" id="KW-1185">Reference proteome</keyword>
<evidence type="ECO:0000313" key="1">
    <source>
        <dbReference type="EMBL" id="MDC8772098.1"/>
    </source>
</evidence>
<comment type="caution">
    <text evidence="1">The sequence shown here is derived from an EMBL/GenBank/DDBJ whole genome shotgun (WGS) entry which is preliminary data.</text>
</comment>
<evidence type="ECO:0000313" key="2">
    <source>
        <dbReference type="Proteomes" id="UP001221189"/>
    </source>
</evidence>
<dbReference type="EMBL" id="JAQQXT010000006">
    <property type="protein sequence ID" value="MDC8772098.1"/>
    <property type="molecule type" value="Genomic_DNA"/>
</dbReference>
<evidence type="ECO:0008006" key="3">
    <source>
        <dbReference type="Google" id="ProtNLM"/>
    </source>
</evidence>
<accession>A0ABT5KDU8</accession>
<name>A0ABT5KDU8_9BURK</name>
<dbReference type="Gene3D" id="2.60.120.10">
    <property type="entry name" value="Jelly Rolls"/>
    <property type="match status" value="1"/>
</dbReference>
<dbReference type="RefSeq" id="WP_273600344.1">
    <property type="nucleotide sequence ID" value="NZ_JAQQXT010000006.1"/>
</dbReference>
<proteinExistence type="predicted"/>
<dbReference type="SUPFAM" id="SSF51182">
    <property type="entry name" value="RmlC-like cupins"/>
    <property type="match status" value="1"/>
</dbReference>
<dbReference type="InterPro" id="IPR014710">
    <property type="entry name" value="RmlC-like_jellyroll"/>
</dbReference>
<dbReference type="InterPro" id="IPR011051">
    <property type="entry name" value="RmlC_Cupin_sf"/>
</dbReference>
<protein>
    <recommendedName>
        <fullName evidence="3">Cysteine dioxygenase</fullName>
    </recommendedName>
</protein>
<reference evidence="1 2" key="1">
    <citation type="submission" date="2022-10" db="EMBL/GenBank/DDBJ databases">
        <title>Paucibacter sp. hw1 Genome sequencing.</title>
        <authorList>
            <person name="Park S."/>
        </authorList>
    </citation>
    <scope>NUCLEOTIDE SEQUENCE [LARGE SCALE GENOMIC DNA]</scope>
    <source>
        <strain evidence="2">hw1</strain>
    </source>
</reference>
<sequence length="172" mass="18512">MTQLERRFDSRVELSLADLQSVAEDLLKLCRGLDFGQLGLQEAGPGQELLHKLAVSSKGGPSIYLVSDGPGVTSQPHEHKTWAVIVGIRGCEINTRFQRVVKDSRQVVAVDSVSVGAGQLLLMRPSEIHATSVLGEQATFHLHLYGSALHALPPFQSRCFEASAASDPAGRS</sequence>